<dbReference type="InterPro" id="IPR035899">
    <property type="entry name" value="DBL_dom_sf"/>
</dbReference>
<organism evidence="3 4">
    <name type="scientific">Entamoeba histolytica</name>
    <dbReference type="NCBI Taxonomy" id="5759"/>
    <lineage>
        <taxon>Eukaryota</taxon>
        <taxon>Amoebozoa</taxon>
        <taxon>Evosea</taxon>
        <taxon>Archamoebae</taxon>
        <taxon>Mastigamoebida</taxon>
        <taxon>Entamoebidae</taxon>
        <taxon>Entamoeba</taxon>
    </lineage>
</organism>
<name>A0A5K1TXP3_ENTHI</name>
<dbReference type="VEuPathDB" id="AmoebaDB:EHI8A_038900"/>
<dbReference type="EMBL" id="BDEQ01000001">
    <property type="protein sequence ID" value="GAT95557.1"/>
    <property type="molecule type" value="Genomic_DNA"/>
</dbReference>
<dbReference type="PROSITE" id="PS50096">
    <property type="entry name" value="IQ"/>
    <property type="match status" value="1"/>
</dbReference>
<evidence type="ECO:0000313" key="3">
    <source>
        <dbReference type="EMBL" id="GAT95557.1"/>
    </source>
</evidence>
<dbReference type="Pfam" id="PF00621">
    <property type="entry name" value="RhoGEF"/>
    <property type="match status" value="1"/>
</dbReference>
<dbReference type="PANTHER" id="PTHR12673">
    <property type="entry name" value="FACIOGENITAL DYSPLASIA PROTEIN"/>
    <property type="match status" value="1"/>
</dbReference>
<dbReference type="VEuPathDB" id="AmoebaDB:EHI5A_034550"/>
<proteinExistence type="predicted"/>
<evidence type="ECO:0000256" key="1">
    <source>
        <dbReference type="SAM" id="MobiDB-lite"/>
    </source>
</evidence>
<dbReference type="Gene3D" id="1.20.900.10">
    <property type="entry name" value="Dbl homology (DH) domain"/>
    <property type="match status" value="1"/>
</dbReference>
<feature type="region of interest" description="Disordered" evidence="1">
    <location>
        <begin position="15"/>
        <end position="35"/>
    </location>
</feature>
<dbReference type="SMART" id="SM00325">
    <property type="entry name" value="RhoGEF"/>
    <property type="match status" value="1"/>
</dbReference>
<dbReference type="VEuPathDB" id="AmoebaDB:EHI7A_017890"/>
<dbReference type="OMA" id="IVNGHEN"/>
<dbReference type="InterPro" id="IPR051092">
    <property type="entry name" value="FYVE_RhoGEF_PH"/>
</dbReference>
<dbReference type="PROSITE" id="PS50010">
    <property type="entry name" value="DH_2"/>
    <property type="match status" value="1"/>
</dbReference>
<dbReference type="AlphaFoldDB" id="A0A5K1TXP3"/>
<dbReference type="PANTHER" id="PTHR12673:SF263">
    <property type="entry name" value="PLECKSTRIN DOMAIN-CONTAINING PROTEIN"/>
    <property type="match status" value="1"/>
</dbReference>
<evidence type="ECO:0000313" key="4">
    <source>
        <dbReference type="Proteomes" id="UP000078387"/>
    </source>
</evidence>
<evidence type="ECO:0000259" key="2">
    <source>
        <dbReference type="PROSITE" id="PS50010"/>
    </source>
</evidence>
<dbReference type="InterPro" id="IPR000219">
    <property type="entry name" value="DH_dom"/>
</dbReference>
<accession>A0A5K1TXP3</accession>
<feature type="domain" description="DH" evidence="2">
    <location>
        <begin position="136"/>
        <end position="317"/>
    </location>
</feature>
<dbReference type="VEuPathDB" id="AmoebaDB:KM1_043100"/>
<dbReference type="Proteomes" id="UP000078387">
    <property type="component" value="Unassembled WGS sequence"/>
</dbReference>
<gene>
    <name evidence="3" type="ORF">CL6EHI_006140</name>
</gene>
<protein>
    <submittedName>
        <fullName evidence="3">Rho guanine nucleotide exchange factor putative</fullName>
    </submittedName>
</protein>
<dbReference type="GO" id="GO:0005085">
    <property type="term" value="F:guanyl-nucleotide exchange factor activity"/>
    <property type="evidence" value="ECO:0007669"/>
    <property type="project" value="InterPro"/>
</dbReference>
<dbReference type="SUPFAM" id="SSF48065">
    <property type="entry name" value="DBL homology domain (DH-domain)"/>
    <property type="match status" value="1"/>
</dbReference>
<comment type="caution">
    <text evidence="3">The sequence shown here is derived from an EMBL/GenBank/DDBJ whole genome shotgun (WGS) entry which is preliminary data.</text>
</comment>
<reference evidence="3 4" key="1">
    <citation type="submission" date="2016-05" db="EMBL/GenBank/DDBJ databases">
        <title>First whole genome sequencing of Entamoeba histolytica HM1:IMSS-clone-6.</title>
        <authorList>
            <person name="Mukherjee Avik.K."/>
            <person name="Izumyama S."/>
            <person name="Nakada-Tsukui K."/>
            <person name="Nozaki T."/>
        </authorList>
    </citation>
    <scope>NUCLEOTIDE SEQUENCE [LARGE SCALE GENOMIC DNA]</scope>
    <source>
        <strain evidence="3 4">HM1:IMSS clone 6</strain>
    </source>
</reference>
<dbReference type="VEuPathDB" id="AmoebaDB:EHI_006140"/>
<dbReference type="GO" id="GO:0005737">
    <property type="term" value="C:cytoplasm"/>
    <property type="evidence" value="ECO:0007669"/>
    <property type="project" value="TreeGrafter"/>
</dbReference>
<sequence length="471" mass="54698">MLSVNCLDAYTSMPNLPTTFPKTTRNSTSPQMSLAKSGQLLHTNKAFRIPYRLIVKSHENRNKSDDSSQIFITPRRSSTHTSNVEITQLTLQLRKLNALQSRIDHKDVDIKILILFQSIIRGYLTRRVFGIKLMTKRKAALMEFLTTEESYSNRMNEVCKKIYKPLLTLSKNNRLLVEKAFSVYQEISVNSQLFCNIMNDAMKNYTVFKNVSCHLLECVKYLSPYMIYVSDSENSIKAEKELEKLSITTQVLSIVNEGKLQNRRLSGLLQEPSMRVMQYPMLIKEALKYTHPKHPDYSTLKEAYKIYYFFTTLINSRCKQKDLLNEWGNLTGQPEINIKGRYCLGVFDLIPNGIVRRKSYKKMLVCNDIIFIVVDNCKKSFIDLTEPQTSFTIEQSLNINNTTIVQLKYPDILEITTNSELISKKFMKIEERDEAMKQIEASVSDKFFDLTNTKQWITLFTRINKKFGNQL</sequence>